<keyword evidence="7" id="KW-0282">Flagellum</keyword>
<keyword evidence="8" id="KW-1185">Reference proteome</keyword>
<reference evidence="7 8" key="1">
    <citation type="submission" date="2023-04" db="EMBL/GenBank/DDBJ databases">
        <title>Clostridium tannerae sp. nov., isolated from the fecal material of an alpaca.</title>
        <authorList>
            <person name="Miller S."/>
            <person name="Hendry M."/>
            <person name="King J."/>
            <person name="Sankaranarayanan K."/>
            <person name="Lawson P.A."/>
        </authorList>
    </citation>
    <scope>NUCLEOTIDE SEQUENCE [LARGE SCALE GENOMIC DNA]</scope>
    <source>
        <strain evidence="7 8">A1-XYC3</strain>
    </source>
</reference>
<dbReference type="PRINTS" id="PR00207">
    <property type="entry name" value="FLAGELLIN"/>
</dbReference>
<dbReference type="InterPro" id="IPR046358">
    <property type="entry name" value="Flagellin_C"/>
</dbReference>
<comment type="caution">
    <text evidence="7">The sequence shown here is derived from an EMBL/GenBank/DDBJ whole genome shotgun (WGS) entry which is preliminary data.</text>
</comment>
<evidence type="ECO:0000256" key="3">
    <source>
        <dbReference type="ARBA" id="ARBA00023143"/>
    </source>
</evidence>
<dbReference type="InterPro" id="IPR042187">
    <property type="entry name" value="Flagellin_C_sub2"/>
</dbReference>
<dbReference type="Gene3D" id="1.20.1330.10">
    <property type="entry name" value="f41 fragment of flagellin, N-terminal domain"/>
    <property type="match status" value="1"/>
</dbReference>
<comment type="function">
    <text evidence="4">Flagellin is the subunit protein which polymerizes to form the filaments of bacterial flagella.</text>
</comment>
<accession>A0ABU4JNF3</accession>
<dbReference type="Pfam" id="PF00700">
    <property type="entry name" value="Flagellin_C"/>
    <property type="match status" value="1"/>
</dbReference>
<feature type="domain" description="Flagellin N-terminal" evidence="5">
    <location>
        <begin position="4"/>
        <end position="139"/>
    </location>
</feature>
<dbReference type="PANTHER" id="PTHR42792">
    <property type="entry name" value="FLAGELLIN"/>
    <property type="match status" value="1"/>
</dbReference>
<protein>
    <recommendedName>
        <fullName evidence="2 4">Flagellin</fullName>
    </recommendedName>
</protein>
<dbReference type="SUPFAM" id="SSF64518">
    <property type="entry name" value="Phase 1 flagellin"/>
    <property type="match status" value="1"/>
</dbReference>
<keyword evidence="4" id="KW-0964">Secreted</keyword>
<organism evidence="7 8">
    <name type="scientific">Clostridium tanneri</name>
    <dbReference type="NCBI Taxonomy" id="3037988"/>
    <lineage>
        <taxon>Bacteria</taxon>
        <taxon>Bacillati</taxon>
        <taxon>Bacillota</taxon>
        <taxon>Clostridia</taxon>
        <taxon>Eubacteriales</taxon>
        <taxon>Clostridiaceae</taxon>
        <taxon>Clostridium</taxon>
    </lineage>
</organism>
<evidence type="ECO:0000256" key="2">
    <source>
        <dbReference type="ARBA" id="ARBA00020110"/>
    </source>
</evidence>
<name>A0ABU4JNF3_9CLOT</name>
<proteinExistence type="inferred from homology"/>
<keyword evidence="3 4" id="KW-0975">Bacterial flagellum</keyword>
<dbReference type="EMBL" id="JARUJP010000001">
    <property type="protein sequence ID" value="MDW8799667.1"/>
    <property type="molecule type" value="Genomic_DNA"/>
</dbReference>
<comment type="subcellular location">
    <subcellularLocation>
        <location evidence="4">Secreted</location>
    </subcellularLocation>
    <subcellularLocation>
        <location evidence="4">Bacterial flagellum</location>
    </subcellularLocation>
</comment>
<keyword evidence="7" id="KW-0969">Cilium</keyword>
<evidence type="ECO:0000313" key="7">
    <source>
        <dbReference type="EMBL" id="MDW8799667.1"/>
    </source>
</evidence>
<gene>
    <name evidence="7" type="ORF">P8V03_00690</name>
</gene>
<evidence type="ECO:0000259" key="5">
    <source>
        <dbReference type="Pfam" id="PF00669"/>
    </source>
</evidence>
<evidence type="ECO:0000256" key="4">
    <source>
        <dbReference type="RuleBase" id="RU362073"/>
    </source>
</evidence>
<keyword evidence="7" id="KW-0966">Cell projection</keyword>
<dbReference type="InterPro" id="IPR001492">
    <property type="entry name" value="Flagellin"/>
</dbReference>
<dbReference type="InterPro" id="IPR001029">
    <property type="entry name" value="Flagellin_N"/>
</dbReference>
<sequence length="290" mass="31742">MRLSHNIASLNVYRSYSKALQKQSDALGKISSGYKVNTAKDDPNVIAQSERMRMQIRGLQMAGRNAQDGVSMLQTAEGGLDSITSMLQRVRELVIQSGSGANSEDDKEIIQKEINQMINGINDVANNTEFNGIKMLGNNTSSLTMSVGANADENVKIPRLDVTPEGIEVFDKKTSTNIKLQQLQTDYSVTKDNTIDTALNVVDGALDIVTSIRSKYGALENRFEDSLGNIGEISVVMEGADSSIRDADIAEEMMELTKSNLLAEAGNAMMVQTNKFPQDVLRILENVRSR</sequence>
<dbReference type="Gene3D" id="6.10.10.10">
    <property type="entry name" value="Flagellar export chaperone, C-terminal domain"/>
    <property type="match status" value="1"/>
</dbReference>
<dbReference type="PANTHER" id="PTHR42792:SF2">
    <property type="entry name" value="FLAGELLIN"/>
    <property type="match status" value="1"/>
</dbReference>
<dbReference type="Proteomes" id="UP001281656">
    <property type="component" value="Unassembled WGS sequence"/>
</dbReference>
<comment type="similarity">
    <text evidence="1 4">Belongs to the bacterial flagellin family.</text>
</comment>
<feature type="domain" description="Flagellin C-terminal" evidence="6">
    <location>
        <begin position="200"/>
        <end position="284"/>
    </location>
</feature>
<evidence type="ECO:0000259" key="6">
    <source>
        <dbReference type="Pfam" id="PF00700"/>
    </source>
</evidence>
<evidence type="ECO:0000313" key="8">
    <source>
        <dbReference type="Proteomes" id="UP001281656"/>
    </source>
</evidence>
<evidence type="ECO:0000256" key="1">
    <source>
        <dbReference type="ARBA" id="ARBA00005709"/>
    </source>
</evidence>
<dbReference type="RefSeq" id="WP_318796361.1">
    <property type="nucleotide sequence ID" value="NZ_JARUJP010000001.1"/>
</dbReference>
<dbReference type="Pfam" id="PF00669">
    <property type="entry name" value="Flagellin_N"/>
    <property type="match status" value="1"/>
</dbReference>